<gene>
    <name evidence="3" type="ORF">FGIG_05351</name>
</gene>
<organism evidence="3 4">
    <name type="scientific">Fasciola gigantica</name>
    <name type="common">Giant liver fluke</name>
    <dbReference type="NCBI Taxonomy" id="46835"/>
    <lineage>
        <taxon>Eukaryota</taxon>
        <taxon>Metazoa</taxon>
        <taxon>Spiralia</taxon>
        <taxon>Lophotrochozoa</taxon>
        <taxon>Platyhelminthes</taxon>
        <taxon>Trematoda</taxon>
        <taxon>Digenea</taxon>
        <taxon>Plagiorchiida</taxon>
        <taxon>Echinostomata</taxon>
        <taxon>Echinostomatoidea</taxon>
        <taxon>Fasciolidae</taxon>
        <taxon>Fasciola</taxon>
    </lineage>
</organism>
<evidence type="ECO:0000313" key="3">
    <source>
        <dbReference type="EMBL" id="TPP61552.1"/>
    </source>
</evidence>
<dbReference type="Proteomes" id="UP000316759">
    <property type="component" value="Unassembled WGS sequence"/>
</dbReference>
<proteinExistence type="predicted"/>
<dbReference type="STRING" id="46835.A0A504YIG9"/>
<evidence type="ECO:0000256" key="2">
    <source>
        <dbReference type="SAM" id="MobiDB-lite"/>
    </source>
</evidence>
<feature type="region of interest" description="Disordered" evidence="2">
    <location>
        <begin position="492"/>
        <end position="519"/>
    </location>
</feature>
<comment type="caution">
    <text evidence="3">The sequence shown here is derived from an EMBL/GenBank/DDBJ whole genome shotgun (WGS) entry which is preliminary data.</text>
</comment>
<evidence type="ECO:0000256" key="1">
    <source>
        <dbReference type="SAM" id="Coils"/>
    </source>
</evidence>
<reference evidence="3 4" key="1">
    <citation type="submission" date="2019-04" db="EMBL/GenBank/DDBJ databases">
        <title>Annotation for the trematode Fasciola gigantica.</title>
        <authorList>
            <person name="Choi Y.-J."/>
        </authorList>
    </citation>
    <scope>NUCLEOTIDE SEQUENCE [LARGE SCALE GENOMIC DNA]</scope>
    <source>
        <strain evidence="3">Uganda_cow_1</strain>
    </source>
</reference>
<evidence type="ECO:0000313" key="4">
    <source>
        <dbReference type="Proteomes" id="UP000316759"/>
    </source>
</evidence>
<keyword evidence="1" id="KW-0175">Coiled coil</keyword>
<feature type="coiled-coil region" evidence="1">
    <location>
        <begin position="1113"/>
        <end position="1140"/>
    </location>
</feature>
<dbReference type="OrthoDB" id="6270259at2759"/>
<feature type="region of interest" description="Disordered" evidence="2">
    <location>
        <begin position="921"/>
        <end position="977"/>
    </location>
</feature>
<dbReference type="EMBL" id="SUNJ01008039">
    <property type="protein sequence ID" value="TPP61552.1"/>
    <property type="molecule type" value="Genomic_DNA"/>
</dbReference>
<feature type="compositionally biased region" description="Polar residues" evidence="2">
    <location>
        <begin position="1609"/>
        <end position="1624"/>
    </location>
</feature>
<name>A0A504YIG9_FASGI</name>
<sequence>MQPHLPPLSEAFTEIEERLDRVVATKQAFRIQIEQVDQASDETRLYESHVAVQAQKSPSERGTAAGLKPSVNETIELLINPDTPVSPTVRELAREIRDHFRGVVLFNRFCLGTNAPLPTSETLSDSANKSYLLTKKQYDTTIAERKAIVKHFRQQRTHLGDRLRELIVNAGDGETSDRLQDLLSLQMVWHETNEKLDRRGEQMALLEQQLTTAELAIADYMKIPTQSQGIHCTRLLNHLEETYGWILRADHERIRRRADGQLSITTSRAAVAETEPVWSFNENLLSKYENDLKTVSRFLNEIQADLDVCKSGSFDELRPLLEKMESKFIESYKLLSSAAESLNELTLGSGQSRLHPATITEAQRTNTSELNTEELVWLKVLLDTQKSRIDIYSAEFKANREKWLVQSNRWIQFRNDLELLKESIARINAIKTSTGHASPPDVRKQLRMACNQFASLSEIGSTIIQMDSAQNQQMGREMLPSVSIYPMTNEIVSPKSPTSSTDLTTPPAVPPRKNSLHRGRALVPGEPDRDTILIELNTVRNSLQELCRHLQCPVEWLSEQPEPTEPIHADVYHQVHGARTTPNRSEVSQSSYVNVNWPDDLTPSALQSALDSLGSYKADVEMCLRGLAQENRWFAEESGLVPTGLFKRKSDDILLTSAASRSKPTTAAELRLDNRFWLGLSPSEDSPTSHGTIEFTPSWLKSKWAELEALIETTFEHEKQSNNWCRKAAQLVKIIREHDFQRHGEAPEARIITRLESGCTSLREALNHAQQALKRRKTNLTKWQSDLVELDTLLAEIKALLRSTAVFSAEIRAENPSVWLSKLRHQIQDLPQDGAAMNSREHWLSEFNPRNGGLGTYLEKLVERWDQIQEGLNSPENTSIVRIPEQLDTQIIAIREQWDKLKKMLNVRSIKGWSVTNQDVREQRDNKAPPFTNATSVKSAAGTWPAHHPSSLPTGGATGMKSGRGGSGGQLNQTTSPTMARIRHEIEQLSRWLTSINYFIEMSRVRLGDRFDQDTVNEQLQQAKLATSEGSQMNIRQVYHPAALQLKIQQFLTEMEARKPQLDRINVEKERLVAWDSEEALNGDFANQVDNLPQLWDTAQRQMNQRSTELDVMINGTQRLKELEREIDRWINKAESELDLIDHTGETKTDGAKQFPKRFLKGLDANKRKRLQELSECLTGPAKEAWGQYRKDAEALMKRFKQEDNSKIQADMDHFSQRWNEIHERLLLLNQWTSSQTDYRLESPGPDADRIVLTKLSRTPNLETNLQESGLVERLDHVERRLNQLGSLDSDLQCQVAGPSEKVPMTERRGHILTELQTLQAELNTISTQMGSSARQSSNDLNSITDGELLQRWRQLRDRITNFRQSLQISQSQHGLFLFKLKQLNSWVSHRDAAFRAIICPLHGDLLFIMKMRELMLNLFRELEMQRAEVEIALHQGRIQYGEERVENNNIESEVESDSSELGVHNALVRSAETDGPSGSSVPSAQDEQTKRVLRRIRRYLYHLKKRWTVLNSNMMDYKQQLDSLSESFYEACEPLTVLLSNLDRQLVQFRDSAVIIDPGVITQQTTLRNDFEQVRIITESRIHAINHALSSIRSQAQRAPTLARVPSHRQTATGSVRTPVPDSTQASLVISPPIVDPQVPLSGKSIDFL</sequence>
<feature type="region of interest" description="Disordered" evidence="2">
    <location>
        <begin position="1604"/>
        <end position="1624"/>
    </location>
</feature>
<dbReference type="Gene3D" id="1.20.58.60">
    <property type="match status" value="1"/>
</dbReference>
<protein>
    <submittedName>
        <fullName evidence="3">Dystrophin isoforms A/C/F/G/H</fullName>
    </submittedName>
</protein>
<feature type="compositionally biased region" description="Low complexity" evidence="2">
    <location>
        <begin position="493"/>
        <end position="506"/>
    </location>
</feature>
<accession>A0A504YIG9</accession>
<keyword evidence="4" id="KW-1185">Reference proteome</keyword>
<feature type="compositionally biased region" description="Gly residues" evidence="2">
    <location>
        <begin position="956"/>
        <end position="969"/>
    </location>
</feature>